<feature type="region of interest" description="Disordered" evidence="1">
    <location>
        <begin position="160"/>
        <end position="229"/>
    </location>
</feature>
<accession>A0A5P2AUR3</accession>
<dbReference type="AlphaFoldDB" id="A0A5P2AUR3"/>
<dbReference type="EMBL" id="CP029194">
    <property type="protein sequence ID" value="QES21547.1"/>
    <property type="molecule type" value="Genomic_DNA"/>
</dbReference>
<name>A0A5P2AUR3_STRVZ</name>
<dbReference type="RefSeq" id="WP_150269085.1">
    <property type="nucleotide sequence ID" value="NZ_CP029194.1"/>
</dbReference>
<gene>
    <name evidence="2" type="ORF">DEJ46_22580</name>
</gene>
<evidence type="ECO:0000256" key="1">
    <source>
        <dbReference type="SAM" id="MobiDB-lite"/>
    </source>
</evidence>
<feature type="compositionally biased region" description="Low complexity" evidence="1">
    <location>
        <begin position="170"/>
        <end position="181"/>
    </location>
</feature>
<organism evidence="2 3">
    <name type="scientific">Streptomyces venezuelae</name>
    <dbReference type="NCBI Taxonomy" id="54571"/>
    <lineage>
        <taxon>Bacteria</taxon>
        <taxon>Bacillati</taxon>
        <taxon>Actinomycetota</taxon>
        <taxon>Actinomycetes</taxon>
        <taxon>Kitasatosporales</taxon>
        <taxon>Streptomycetaceae</taxon>
        <taxon>Streptomyces</taxon>
    </lineage>
</organism>
<protein>
    <recommendedName>
        <fullName evidence="4">DUF3558 domain-containing protein</fullName>
    </recommendedName>
</protein>
<sequence>MQRKRYAPGRTRSTARTAVVLTSVIGLGLGLGLTGCSAGPTTDDLAVDAKAGPVSPVAPPGRYRTLFEPCGAVPQGTLKDLLPGATALPDAERGKAYRGVAAVTYDTDRRVGCTWKADSPETSHRLALDIERVVSYDPAVSDDSRAQEVYLRKQLAAGIAVPPTTPPTPTGTATGTASGTATPPPASTPSSPGATAPTGKTPSAPASGAPSSGAPSPTPTPTSTGLEPRVLDGLGDIAYLDDALTAVGASGHQRVVSVVFRTSNVIVTVSYREQTTGSAEAPDSRELQEKARNLARMLAERLEE</sequence>
<evidence type="ECO:0000313" key="3">
    <source>
        <dbReference type="Proteomes" id="UP000324106"/>
    </source>
</evidence>
<feature type="compositionally biased region" description="Low complexity" evidence="1">
    <location>
        <begin position="188"/>
        <end position="225"/>
    </location>
</feature>
<evidence type="ECO:0008006" key="4">
    <source>
        <dbReference type="Google" id="ProtNLM"/>
    </source>
</evidence>
<evidence type="ECO:0000313" key="2">
    <source>
        <dbReference type="EMBL" id="QES21547.1"/>
    </source>
</evidence>
<dbReference type="Proteomes" id="UP000324106">
    <property type="component" value="Chromosome"/>
</dbReference>
<proteinExistence type="predicted"/>
<dbReference type="OrthoDB" id="4336125at2"/>
<reference evidence="2 3" key="1">
    <citation type="submission" date="2018-05" db="EMBL/GenBank/DDBJ databases">
        <title>Streptomyces venezuelae.</title>
        <authorList>
            <person name="Kim W."/>
            <person name="Lee N."/>
            <person name="Cho B.-K."/>
        </authorList>
    </citation>
    <scope>NUCLEOTIDE SEQUENCE [LARGE SCALE GENOMIC DNA]</scope>
    <source>
        <strain evidence="2 3">ATCC 15068</strain>
    </source>
</reference>